<feature type="compositionally biased region" description="Low complexity" evidence="13">
    <location>
        <begin position="440"/>
        <end position="455"/>
    </location>
</feature>
<dbReference type="InterPro" id="IPR029035">
    <property type="entry name" value="DHS-like_NAD/FAD-binding_dom"/>
</dbReference>
<dbReference type="PANTHER" id="PTHR11085">
    <property type="entry name" value="NAD-DEPENDENT PROTEIN DEACYLASE SIRTUIN-5, MITOCHONDRIAL-RELATED"/>
    <property type="match status" value="1"/>
</dbReference>
<dbReference type="PANTHER" id="PTHR11085:SF9">
    <property type="entry name" value="NAD-DEPENDENT PROTEIN DEACETYLASE SIRTUIN-1"/>
    <property type="match status" value="1"/>
</dbReference>
<evidence type="ECO:0000256" key="13">
    <source>
        <dbReference type="SAM" id="MobiDB-lite"/>
    </source>
</evidence>
<evidence type="ECO:0000256" key="3">
    <source>
        <dbReference type="ARBA" id="ARBA00004173"/>
    </source>
</evidence>
<evidence type="ECO:0000256" key="4">
    <source>
        <dbReference type="ARBA" id="ARBA00006924"/>
    </source>
</evidence>
<dbReference type="Gene3D" id="3.40.50.1220">
    <property type="entry name" value="TPP-binding domain"/>
    <property type="match status" value="2"/>
</dbReference>
<feature type="compositionally biased region" description="Basic and acidic residues" evidence="13">
    <location>
        <begin position="516"/>
        <end position="526"/>
    </location>
</feature>
<organism evidence="15 16">
    <name type="scientific">Pleurotus ostreatus (strain PC15)</name>
    <name type="common">Oyster mushroom</name>
    <dbReference type="NCBI Taxonomy" id="1137138"/>
    <lineage>
        <taxon>Eukaryota</taxon>
        <taxon>Fungi</taxon>
        <taxon>Dikarya</taxon>
        <taxon>Basidiomycota</taxon>
        <taxon>Agaricomycotina</taxon>
        <taxon>Agaricomycetes</taxon>
        <taxon>Agaricomycetidae</taxon>
        <taxon>Agaricales</taxon>
        <taxon>Pleurotineae</taxon>
        <taxon>Pleurotaceae</taxon>
        <taxon>Pleurotus</taxon>
    </lineage>
</organism>
<evidence type="ECO:0000256" key="9">
    <source>
        <dbReference type="ARBA" id="ARBA00023027"/>
    </source>
</evidence>
<accession>A0A067NG87</accession>
<keyword evidence="7 12" id="KW-0479">Metal-binding</keyword>
<dbReference type="Gene3D" id="3.30.1600.10">
    <property type="entry name" value="SIR2/SIRT2 'Small Domain"/>
    <property type="match status" value="1"/>
</dbReference>
<dbReference type="InterPro" id="IPR026590">
    <property type="entry name" value="Ssirtuin_cat_dom"/>
</dbReference>
<evidence type="ECO:0000313" key="15">
    <source>
        <dbReference type="EMBL" id="KDQ26824.1"/>
    </source>
</evidence>
<dbReference type="EMBL" id="KL198009">
    <property type="protein sequence ID" value="KDQ26824.1"/>
    <property type="molecule type" value="Genomic_DNA"/>
</dbReference>
<feature type="compositionally biased region" description="Polar residues" evidence="13">
    <location>
        <begin position="504"/>
        <end position="515"/>
    </location>
</feature>
<dbReference type="HOGENOM" id="CLU_023643_5_2_1"/>
<dbReference type="FunCoup" id="A0A067NG87">
    <property type="interactions" value="243"/>
</dbReference>
<dbReference type="InterPro" id="IPR050134">
    <property type="entry name" value="NAD-dep_sirtuin_deacylases"/>
</dbReference>
<feature type="region of interest" description="Disordered" evidence="13">
    <location>
        <begin position="496"/>
        <end position="526"/>
    </location>
</feature>
<evidence type="ECO:0000256" key="6">
    <source>
        <dbReference type="ARBA" id="ARBA00022679"/>
    </source>
</evidence>
<evidence type="ECO:0000256" key="8">
    <source>
        <dbReference type="ARBA" id="ARBA00022833"/>
    </source>
</evidence>
<protein>
    <recommendedName>
        <fullName evidence="5">protein acetyllysine N-acetyltransferase</fullName>
        <ecNumber evidence="5">2.3.1.286</ecNumber>
    </recommendedName>
</protein>
<dbReference type="GO" id="GO:0070403">
    <property type="term" value="F:NAD+ binding"/>
    <property type="evidence" value="ECO:0007669"/>
    <property type="project" value="InterPro"/>
</dbReference>
<dbReference type="InterPro" id="IPR003000">
    <property type="entry name" value="Sirtuin"/>
</dbReference>
<dbReference type="Pfam" id="PF02146">
    <property type="entry name" value="SIR2"/>
    <property type="match status" value="2"/>
</dbReference>
<evidence type="ECO:0000256" key="11">
    <source>
        <dbReference type="ARBA" id="ARBA00023242"/>
    </source>
</evidence>
<keyword evidence="11" id="KW-0539">Nucleus</keyword>
<feature type="binding site" evidence="12">
    <location>
        <position position="298"/>
    </location>
    <ligand>
        <name>Zn(2+)</name>
        <dbReference type="ChEBI" id="CHEBI:29105"/>
    </ligand>
</feature>
<dbReference type="OrthoDB" id="420264at2759"/>
<dbReference type="AlphaFoldDB" id="A0A067NG87"/>
<evidence type="ECO:0000256" key="10">
    <source>
        <dbReference type="ARBA" id="ARBA00023128"/>
    </source>
</evidence>
<feature type="domain" description="Deacetylase sirtuin-type" evidence="14">
    <location>
        <begin position="181"/>
        <end position="438"/>
    </location>
</feature>
<feature type="compositionally biased region" description="Low complexity" evidence="13">
    <location>
        <begin position="1"/>
        <end position="16"/>
    </location>
</feature>
<dbReference type="SUPFAM" id="SSF52467">
    <property type="entry name" value="DHS-like NAD/FAD-binding domain"/>
    <property type="match status" value="1"/>
</dbReference>
<sequence>MSLSSAATPLPSATPSRSNSERTTPSNNADELLASQIRAFITASEDVDIDVETIEDLMKVFPDSASRGEDASDKSEADVDIDTNDDALEIDIMDAKAKTNGFVKALETWSAQEIRMMMRHLKEYGMQSWLNEYVQVRKYSIPNLLNAFGINLCPELSSLNEKAMLYFLKVAMSRELRLREKLPQYNTVDDAVQLIQSSRRIIILTGAGISVSCGIPDFRSRDGLYASLKDYDLDDPQQMFDINYFRENPSTTLAGVKNVLQCHGSFATATCIQCHTHVPGSAIEADIMKRRVPLCRVCNPSADSNAKSSPSQTPKKAKAKHRSKKKQRGEWDSQDEDNSDDPEYPPGIMKPDITFFGEKLTSDFDHSLEADRSKVDLLLVIGTSLKVAPVADILYHLPHSVPQILINKTPIKHINPDVILLGDADAIVHHICQKLGWDLSPSSSPSPSPSATAPPRGNGNLKKRSLPDLPSHQEPERVGNSHVWLFSGAEGGKWLEERKAQWTADVTSQETAHTQTPREAKKPRTQ</sequence>
<keyword evidence="9" id="KW-0520">NAD</keyword>
<dbReference type="GO" id="GO:0046872">
    <property type="term" value="F:metal ion binding"/>
    <property type="evidence" value="ECO:0007669"/>
    <property type="project" value="UniProtKB-KW"/>
</dbReference>
<feature type="compositionally biased region" description="Polar residues" evidence="13">
    <location>
        <begin position="301"/>
        <end position="314"/>
    </location>
</feature>
<proteinExistence type="inferred from homology"/>
<comment type="subcellular location">
    <subcellularLocation>
        <location evidence="3">Mitochondrion</location>
    </subcellularLocation>
    <subcellularLocation>
        <location evidence="2">Nucleus</location>
    </subcellularLocation>
</comment>
<dbReference type="InterPro" id="IPR026591">
    <property type="entry name" value="Sirtuin_cat_small_dom_sf"/>
</dbReference>
<feature type="region of interest" description="Disordered" evidence="13">
    <location>
        <begin position="439"/>
        <end position="483"/>
    </location>
</feature>
<evidence type="ECO:0000313" key="16">
    <source>
        <dbReference type="Proteomes" id="UP000027073"/>
    </source>
</evidence>
<keyword evidence="6" id="KW-0808">Transferase</keyword>
<dbReference type="GO" id="GO:0005634">
    <property type="term" value="C:nucleus"/>
    <property type="evidence" value="ECO:0007669"/>
    <property type="project" value="UniProtKB-SubCell"/>
</dbReference>
<gene>
    <name evidence="15" type="ORF">PLEOSDRAFT_1077645</name>
</gene>
<dbReference type="FunFam" id="3.30.1600.10:FF:000013">
    <property type="entry name" value="NAD-dependent protein deacetylase sirtuin-1"/>
    <property type="match status" value="1"/>
</dbReference>
<feature type="binding site" evidence="12">
    <location>
        <position position="295"/>
    </location>
    <ligand>
        <name>Zn(2+)</name>
        <dbReference type="ChEBI" id="CHEBI:29105"/>
    </ligand>
</feature>
<feature type="compositionally biased region" description="Basic residues" evidence="13">
    <location>
        <begin position="315"/>
        <end position="327"/>
    </location>
</feature>
<dbReference type="GO" id="GO:0005739">
    <property type="term" value="C:mitochondrion"/>
    <property type="evidence" value="ECO:0007669"/>
    <property type="project" value="UniProtKB-SubCell"/>
</dbReference>
<keyword evidence="10" id="KW-0496">Mitochondrion</keyword>
<evidence type="ECO:0000256" key="1">
    <source>
        <dbReference type="ARBA" id="ARBA00001947"/>
    </source>
</evidence>
<feature type="compositionally biased region" description="Polar residues" evidence="13">
    <location>
        <begin position="17"/>
        <end position="29"/>
    </location>
</feature>
<evidence type="ECO:0000259" key="14">
    <source>
        <dbReference type="PROSITE" id="PS50305"/>
    </source>
</evidence>
<feature type="binding site" evidence="12">
    <location>
        <position position="274"/>
    </location>
    <ligand>
        <name>Zn(2+)</name>
        <dbReference type="ChEBI" id="CHEBI:29105"/>
    </ligand>
</feature>
<dbReference type="InParanoid" id="A0A067NG87"/>
<evidence type="ECO:0000256" key="12">
    <source>
        <dbReference type="PROSITE-ProRule" id="PRU00236"/>
    </source>
</evidence>
<dbReference type="VEuPathDB" id="FungiDB:PLEOSDRAFT_1077645"/>
<comment type="similarity">
    <text evidence="4">Belongs to the sirtuin family. Class I subfamily.</text>
</comment>
<dbReference type="STRING" id="1137138.A0A067NG87"/>
<dbReference type="EC" id="2.3.1.286" evidence="5"/>
<feature type="active site" description="Proton acceptor" evidence="12">
    <location>
        <position position="263"/>
    </location>
</feature>
<feature type="binding site" evidence="12">
    <location>
        <position position="271"/>
    </location>
    <ligand>
        <name>Zn(2+)</name>
        <dbReference type="ChEBI" id="CHEBI:29105"/>
    </ligand>
</feature>
<keyword evidence="8 12" id="KW-0862">Zinc</keyword>
<evidence type="ECO:0000256" key="7">
    <source>
        <dbReference type="ARBA" id="ARBA00022723"/>
    </source>
</evidence>
<feature type="region of interest" description="Disordered" evidence="13">
    <location>
        <begin position="301"/>
        <end position="348"/>
    </location>
</feature>
<dbReference type="Proteomes" id="UP000027073">
    <property type="component" value="Unassembled WGS sequence"/>
</dbReference>
<evidence type="ECO:0000256" key="5">
    <source>
        <dbReference type="ARBA" id="ARBA00012928"/>
    </source>
</evidence>
<name>A0A067NG87_PLEO1</name>
<dbReference type="PROSITE" id="PS50305">
    <property type="entry name" value="SIRTUIN"/>
    <property type="match status" value="1"/>
</dbReference>
<feature type="compositionally biased region" description="Acidic residues" evidence="13">
    <location>
        <begin position="332"/>
        <end position="343"/>
    </location>
</feature>
<comment type="cofactor">
    <cofactor evidence="1">
        <name>Zn(2+)</name>
        <dbReference type="ChEBI" id="CHEBI:29105"/>
    </cofactor>
</comment>
<reference evidence="16" key="1">
    <citation type="journal article" date="2014" name="Proc. Natl. Acad. Sci. U.S.A.">
        <title>Extensive sampling of basidiomycete genomes demonstrates inadequacy of the white-rot/brown-rot paradigm for wood decay fungi.</title>
        <authorList>
            <person name="Riley R."/>
            <person name="Salamov A.A."/>
            <person name="Brown D.W."/>
            <person name="Nagy L.G."/>
            <person name="Floudas D."/>
            <person name="Held B.W."/>
            <person name="Levasseur A."/>
            <person name="Lombard V."/>
            <person name="Morin E."/>
            <person name="Otillar R."/>
            <person name="Lindquist E.A."/>
            <person name="Sun H."/>
            <person name="LaButti K.M."/>
            <person name="Schmutz J."/>
            <person name="Jabbour D."/>
            <person name="Luo H."/>
            <person name="Baker S.E."/>
            <person name="Pisabarro A.G."/>
            <person name="Walton J.D."/>
            <person name="Blanchette R.A."/>
            <person name="Henrissat B."/>
            <person name="Martin F."/>
            <person name="Cullen D."/>
            <person name="Hibbett D.S."/>
            <person name="Grigoriev I.V."/>
        </authorList>
    </citation>
    <scope>NUCLEOTIDE SEQUENCE [LARGE SCALE GENOMIC DNA]</scope>
    <source>
        <strain evidence="16">PC15</strain>
    </source>
</reference>
<feature type="region of interest" description="Disordered" evidence="13">
    <location>
        <begin position="1"/>
        <end position="31"/>
    </location>
</feature>
<evidence type="ECO:0000256" key="2">
    <source>
        <dbReference type="ARBA" id="ARBA00004123"/>
    </source>
</evidence>
<dbReference type="GO" id="GO:0046970">
    <property type="term" value="F:histone H4K16 deacetylase activity, NAD-dependent"/>
    <property type="evidence" value="ECO:0007669"/>
    <property type="project" value="TreeGrafter"/>
</dbReference>